<comment type="caution">
    <text evidence="1">The sequence shown here is derived from an EMBL/GenBank/DDBJ whole genome shotgun (WGS) entry which is preliminary data.</text>
</comment>
<feature type="non-terminal residue" evidence="1">
    <location>
        <position position="75"/>
    </location>
</feature>
<dbReference type="Proteomes" id="UP001432027">
    <property type="component" value="Unassembled WGS sequence"/>
</dbReference>
<gene>
    <name evidence="1" type="ORF">PENTCL1PPCAC_19269</name>
</gene>
<evidence type="ECO:0000313" key="1">
    <source>
        <dbReference type="EMBL" id="GMS97094.1"/>
    </source>
</evidence>
<reference evidence="1" key="1">
    <citation type="submission" date="2023-10" db="EMBL/GenBank/DDBJ databases">
        <title>Genome assembly of Pristionchus species.</title>
        <authorList>
            <person name="Yoshida K."/>
            <person name="Sommer R.J."/>
        </authorList>
    </citation>
    <scope>NUCLEOTIDE SEQUENCE</scope>
    <source>
        <strain evidence="1">RS0144</strain>
    </source>
</reference>
<name>A0AAV5TRL5_9BILA</name>
<sequence>EWLIHIIRREQREGDCLTWSRREHWHWLPMYHILHSDTATGERTEHHLALLTPVTVATLHFPSLLGRTITRSRIR</sequence>
<dbReference type="AlphaFoldDB" id="A0AAV5TRL5"/>
<protein>
    <submittedName>
        <fullName evidence="1">Uncharacterized protein</fullName>
    </submittedName>
</protein>
<feature type="non-terminal residue" evidence="1">
    <location>
        <position position="1"/>
    </location>
</feature>
<dbReference type="EMBL" id="BTSX01000004">
    <property type="protein sequence ID" value="GMS97094.1"/>
    <property type="molecule type" value="Genomic_DNA"/>
</dbReference>
<accession>A0AAV5TRL5</accession>
<keyword evidence="2" id="KW-1185">Reference proteome</keyword>
<organism evidence="1 2">
    <name type="scientific">Pristionchus entomophagus</name>
    <dbReference type="NCBI Taxonomy" id="358040"/>
    <lineage>
        <taxon>Eukaryota</taxon>
        <taxon>Metazoa</taxon>
        <taxon>Ecdysozoa</taxon>
        <taxon>Nematoda</taxon>
        <taxon>Chromadorea</taxon>
        <taxon>Rhabditida</taxon>
        <taxon>Rhabditina</taxon>
        <taxon>Diplogasteromorpha</taxon>
        <taxon>Diplogasteroidea</taxon>
        <taxon>Neodiplogasteridae</taxon>
        <taxon>Pristionchus</taxon>
    </lineage>
</organism>
<evidence type="ECO:0000313" key="2">
    <source>
        <dbReference type="Proteomes" id="UP001432027"/>
    </source>
</evidence>
<proteinExistence type="predicted"/>